<name>B3EEJ2_CHLL2</name>
<dbReference type="Proteomes" id="UP000008841">
    <property type="component" value="Chromosome"/>
</dbReference>
<dbReference type="HOGENOM" id="CLU_528634_0_0_10"/>
<evidence type="ECO:0000313" key="2">
    <source>
        <dbReference type="Proteomes" id="UP000008841"/>
    </source>
</evidence>
<dbReference type="Gene3D" id="2.40.10.10">
    <property type="entry name" value="Trypsin-like serine proteases"/>
    <property type="match status" value="2"/>
</dbReference>
<accession>B3EEJ2</accession>
<dbReference type="PANTHER" id="PTHR43019">
    <property type="entry name" value="SERINE ENDOPROTEASE DEGS"/>
    <property type="match status" value="1"/>
</dbReference>
<dbReference type="KEGG" id="cli:Clim_1763"/>
<evidence type="ECO:0000313" key="1">
    <source>
        <dbReference type="EMBL" id="ACD90802.1"/>
    </source>
</evidence>
<dbReference type="PANTHER" id="PTHR43019:SF23">
    <property type="entry name" value="PROTEASE DO-LIKE 5, CHLOROPLASTIC"/>
    <property type="match status" value="1"/>
</dbReference>
<sequence>MLYFRGINNNTIPMWQVIFMLLVSLILSSCSNKPEDPQALYEKYRNSVVLIKNQYYYSLTFDNGMRLFFTLNEKGAAPEIYETEAEAVEHASIAFGTGFLVGRDGKIATNRHVVNPLNQGMDAAGYIAQKIAGFKQILDGKIEEKIAEQNKLRTYFDANYSSLDENSISELKQAYANLESQITGMKGLLNSINYNPDNTTIQVHVVDIGVAYDNTYVTSPQDFKSCVVVKQSGDEAVDLAIIQLKDKRTPEHITEFISLEGEEGKPETPPAINDDVFMIGYNYGLELAVTKEGIKSQFTAGKITQEPDDNRMLYSIPTLPGSSGSPIIDKWGRLVAVNFAKISDTQSFSFGIPKARLVSLMAGTTGDQPYLEAEKVASGSAPATVPAQPPAQTSPALQASRDEVYRNAIRGFVAAEDSRNFDRLYSFFSDNLMRYWDIPNPTYDDLLNRYQYVWGKTSQSRNIITDIRKITDRTFDLYTEYEYYDLRRERTISKSSRVRYHFDGSGKIDEVYGVE</sequence>
<organism evidence="1 2">
    <name type="scientific">Chlorobium limicola (strain DSM 245 / NBRC 103803 / 6330)</name>
    <dbReference type="NCBI Taxonomy" id="290315"/>
    <lineage>
        <taxon>Bacteria</taxon>
        <taxon>Pseudomonadati</taxon>
        <taxon>Chlorobiota</taxon>
        <taxon>Chlorobiia</taxon>
        <taxon>Chlorobiales</taxon>
        <taxon>Chlorobiaceae</taxon>
        <taxon>Chlorobium/Pelodictyon group</taxon>
        <taxon>Chlorobium</taxon>
    </lineage>
</organism>
<dbReference type="SUPFAM" id="SSF50494">
    <property type="entry name" value="Trypsin-like serine proteases"/>
    <property type="match status" value="1"/>
</dbReference>
<proteinExistence type="predicted"/>
<dbReference type="RefSeq" id="WP_012466675.1">
    <property type="nucleotide sequence ID" value="NC_010803.1"/>
</dbReference>
<dbReference type="InterPro" id="IPR009003">
    <property type="entry name" value="Peptidase_S1_PA"/>
</dbReference>
<dbReference type="STRING" id="290315.Clim_1763"/>
<evidence type="ECO:0008006" key="3">
    <source>
        <dbReference type="Google" id="ProtNLM"/>
    </source>
</evidence>
<dbReference type="EMBL" id="CP001097">
    <property type="protein sequence ID" value="ACD90802.1"/>
    <property type="molecule type" value="Genomic_DNA"/>
</dbReference>
<reference evidence="1 2" key="1">
    <citation type="submission" date="2008-05" db="EMBL/GenBank/DDBJ databases">
        <title>Complete sequence of Chlorobium limicola DSM 245.</title>
        <authorList>
            <consortium name="US DOE Joint Genome Institute"/>
            <person name="Lucas S."/>
            <person name="Copeland A."/>
            <person name="Lapidus A."/>
            <person name="Glavina del Rio T."/>
            <person name="Dalin E."/>
            <person name="Tice H."/>
            <person name="Bruce D."/>
            <person name="Goodwin L."/>
            <person name="Pitluck S."/>
            <person name="Schmutz J."/>
            <person name="Larimer F."/>
            <person name="Land M."/>
            <person name="Hauser L."/>
            <person name="Kyrpides N."/>
            <person name="Ovchinnikova G."/>
            <person name="Zhao F."/>
            <person name="Li T."/>
            <person name="Liu Z."/>
            <person name="Overmann J."/>
            <person name="Bryant D.A."/>
            <person name="Richardson P."/>
        </authorList>
    </citation>
    <scope>NUCLEOTIDE SEQUENCE [LARGE SCALE GENOMIC DNA]</scope>
    <source>
        <strain evidence="2">DSM 245 / NBRC 103803 / 6330</strain>
    </source>
</reference>
<dbReference type="AlphaFoldDB" id="B3EEJ2"/>
<dbReference type="OrthoDB" id="265200at2"/>
<dbReference type="PROSITE" id="PS51257">
    <property type="entry name" value="PROKAR_LIPOPROTEIN"/>
    <property type="match status" value="1"/>
</dbReference>
<gene>
    <name evidence="1" type="ordered locus">Clim_1763</name>
</gene>
<dbReference type="eggNOG" id="COG0484">
    <property type="taxonomic scope" value="Bacteria"/>
</dbReference>
<protein>
    <recommendedName>
        <fullName evidence="3">Serine protease</fullName>
    </recommendedName>
</protein>
<dbReference type="InterPro" id="IPR043504">
    <property type="entry name" value="Peptidase_S1_PA_chymotrypsin"/>
</dbReference>
<dbReference type="eggNOG" id="COG0265">
    <property type="taxonomic scope" value="Bacteria"/>
</dbReference>
<dbReference type="Pfam" id="PF13365">
    <property type="entry name" value="Trypsin_2"/>
    <property type="match status" value="1"/>
</dbReference>